<dbReference type="Pfam" id="PF13289">
    <property type="entry name" value="SIR2_2"/>
    <property type="match status" value="1"/>
</dbReference>
<evidence type="ECO:0000313" key="1">
    <source>
        <dbReference type="EMBL" id="OOF79302.1"/>
    </source>
</evidence>
<proteinExistence type="predicted"/>
<name>A0A1V3KNR6_9PAST</name>
<dbReference type="EMBL" id="MLAE01000013">
    <property type="protein sequence ID" value="OOF79302.1"/>
    <property type="molecule type" value="Genomic_DNA"/>
</dbReference>
<dbReference type="RefSeq" id="WP_077586310.1">
    <property type="nucleotide sequence ID" value="NZ_MLAE01000013.1"/>
</dbReference>
<protein>
    <submittedName>
        <fullName evidence="1">Uncharacterized protein</fullName>
    </submittedName>
</protein>
<reference evidence="2" key="1">
    <citation type="submission" date="2016-10" db="EMBL/GenBank/DDBJ databases">
        <title>Rodentibacter gen. nov. and new species.</title>
        <authorList>
            <person name="Christensen H."/>
        </authorList>
    </citation>
    <scope>NUCLEOTIDE SEQUENCE [LARGE SCALE GENOMIC DNA]</scope>
    <source>
        <strain evidence="2">Ppn152</strain>
    </source>
</reference>
<accession>A0A1V3KNR6</accession>
<comment type="caution">
    <text evidence="1">The sequence shown here is derived from an EMBL/GenBank/DDBJ whole genome shotgun (WGS) entry which is preliminary data.</text>
</comment>
<gene>
    <name evidence="1" type="ORF">BKG96_03060</name>
</gene>
<evidence type="ECO:0000313" key="2">
    <source>
        <dbReference type="Proteomes" id="UP000189114"/>
    </source>
</evidence>
<dbReference type="Proteomes" id="UP000189114">
    <property type="component" value="Unassembled WGS sequence"/>
</dbReference>
<sequence length="432" mass="50322">MAISHVLLEISYALIHNRLCFFTGAGFSKAITNGKAPSWKTLLEEVCKNNDIERDILEQDSLNLEEKAQLISEKLKDKDRNKSIYNEMSSVISSLHLSDSGIDNIKNFFSNQKFRIITTNYDKLTEELIKDDYNSFSPGKPIPKIEAKVDIYHIHGSIDSPNHMVVTAEDYFKFINYESYFSRKLSTSLHENLVVILGYSLSDINLKAIINEYKGFSSNQYVPINIIFISRESVSQYTKDYYLSCFGIRVVDNLEIEYFFEKLNQKINEVISREGRTVQNIRKFLYEEKTYTDEYLKQSTSLFEIVSYIQALGIELTDESVTKLLTDILERKVKFTFESHAWEQYYHLALWLIYLNSTIYFKDSEVKDIILKHTIYSLDTAGAKWKLGKPWLASEEWTASWSNIIPENRLIIKEYAEKHLKNDFAKKNILGI</sequence>
<organism evidence="1 2">
    <name type="scientific">Rodentibacter caecimuris</name>
    <dbReference type="NCBI Taxonomy" id="1796644"/>
    <lineage>
        <taxon>Bacteria</taxon>
        <taxon>Pseudomonadati</taxon>
        <taxon>Pseudomonadota</taxon>
        <taxon>Gammaproteobacteria</taxon>
        <taxon>Pasteurellales</taxon>
        <taxon>Pasteurellaceae</taxon>
        <taxon>Rodentibacter</taxon>
    </lineage>
</organism>
<dbReference type="AlphaFoldDB" id="A0A1V3KNR6"/>